<dbReference type="eggNOG" id="KOG1771">
    <property type="taxonomic scope" value="Eukaryota"/>
</dbReference>
<sequence>LFSFLLLFRILNAWLVRTWFVPDEYWQGPEVAHRLAFGYGYLTWEWKQGLRGYTLPLVYSIAYKVLYILGLDSAEVVIFIPNVIQAVLAAVGDLYLYKLAIKLFGPQAAKWALLCNLSSWFTFYCVTRTLSNSWETVLTTIALYYWPLELLQTTKVKDIDQSSNISISLIVAAFACIIRPTSAILWLPLSTLHIIRTERKLYFILLQALPVGLLALCWSLVIDSFFYGHWMVVQLNFLLFNVVKDLGTFYGSHPWHWYFTQGFPAIIFTHLPLFLCGVYKSSQRILAALVMWVLMVYSFLGHKEFRFIFPVLPICMCYAGNYLVYLNSSFKSVFGLVCASNAPIALYTSLIHQRGVLDMMGYLRQEANVQHKPITVMFLMPCHSTPFYSHIHKNISMRFLECPPNDNPDYIDEADRFYRDPMKWLDGYLATEHITLPTHIVHFSVLTQKIKPYLGTNGYSKCAEFFHTHIPEGRIGGSVHVHCIKTNSTRH</sequence>
<keyword evidence="6 8" id="KW-1133">Transmembrane helix</keyword>
<dbReference type="PANTHER" id="PTHR22760">
    <property type="entry name" value="GLYCOSYLTRANSFERASE"/>
    <property type="match status" value="1"/>
</dbReference>
<feature type="non-terminal residue" evidence="10">
    <location>
        <position position="1"/>
    </location>
</feature>
<evidence type="ECO:0000313" key="10">
    <source>
        <dbReference type="EMBL" id="EDO45709.1"/>
    </source>
</evidence>
<evidence type="ECO:0000256" key="9">
    <source>
        <dbReference type="SAM" id="SignalP"/>
    </source>
</evidence>
<evidence type="ECO:0000256" key="2">
    <source>
        <dbReference type="ARBA" id="ARBA00022676"/>
    </source>
</evidence>
<proteinExistence type="inferred from homology"/>
<accession>A7RSA4</accession>
<comment type="subcellular location">
    <subcellularLocation>
        <location evidence="1 8">Endoplasmic reticulum membrane</location>
        <topology evidence="1 8">Multi-pass membrane protein</topology>
    </subcellularLocation>
</comment>
<dbReference type="EC" id="2.4.1.-" evidence="8"/>
<keyword evidence="3" id="KW-0808">Transferase</keyword>
<dbReference type="PhylomeDB" id="A7RSA4"/>
<keyword evidence="9" id="KW-0732">Signal</keyword>
<gene>
    <name evidence="10" type="ORF">NEMVEDRAFT_v1g91643</name>
</gene>
<dbReference type="GO" id="GO:0005789">
    <property type="term" value="C:endoplasmic reticulum membrane"/>
    <property type="evidence" value="ECO:0000318"/>
    <property type="project" value="GO_Central"/>
</dbReference>
<evidence type="ECO:0000256" key="8">
    <source>
        <dbReference type="RuleBase" id="RU363075"/>
    </source>
</evidence>
<dbReference type="AlphaFoldDB" id="A7RSA4"/>
<feature type="signal peptide" evidence="9">
    <location>
        <begin position="1"/>
        <end position="18"/>
    </location>
</feature>
<keyword evidence="4 8" id="KW-0812">Transmembrane</keyword>
<dbReference type="EMBL" id="DS469533">
    <property type="protein sequence ID" value="EDO45709.1"/>
    <property type="molecule type" value="Genomic_DNA"/>
</dbReference>
<organism evidence="10 11">
    <name type="scientific">Nematostella vectensis</name>
    <name type="common">Starlet sea anemone</name>
    <dbReference type="NCBI Taxonomy" id="45351"/>
    <lineage>
        <taxon>Eukaryota</taxon>
        <taxon>Metazoa</taxon>
        <taxon>Cnidaria</taxon>
        <taxon>Anthozoa</taxon>
        <taxon>Hexacorallia</taxon>
        <taxon>Actiniaria</taxon>
        <taxon>Edwardsiidae</taxon>
        <taxon>Nematostella</taxon>
    </lineage>
</organism>
<feature type="chain" id="PRO_5002712062" description="Mannosyltransferase" evidence="9">
    <location>
        <begin position="19"/>
        <end position="491"/>
    </location>
</feature>
<keyword evidence="11" id="KW-1185">Reference proteome</keyword>
<feature type="transmembrane region" description="Helical" evidence="8">
    <location>
        <begin position="201"/>
        <end position="221"/>
    </location>
</feature>
<dbReference type="GO" id="GO:0000026">
    <property type="term" value="F:alpha-1,2-mannosyltransferase activity"/>
    <property type="evidence" value="ECO:0000318"/>
    <property type="project" value="GO_Central"/>
</dbReference>
<reference evidence="10 11" key="1">
    <citation type="journal article" date="2007" name="Science">
        <title>Sea anemone genome reveals ancestral eumetazoan gene repertoire and genomic organization.</title>
        <authorList>
            <person name="Putnam N.H."/>
            <person name="Srivastava M."/>
            <person name="Hellsten U."/>
            <person name="Dirks B."/>
            <person name="Chapman J."/>
            <person name="Salamov A."/>
            <person name="Terry A."/>
            <person name="Shapiro H."/>
            <person name="Lindquist E."/>
            <person name="Kapitonov V.V."/>
            <person name="Jurka J."/>
            <person name="Genikhovich G."/>
            <person name="Grigoriev I.V."/>
            <person name="Lucas S.M."/>
            <person name="Steele R.E."/>
            <person name="Finnerty J.R."/>
            <person name="Technau U."/>
            <person name="Martindale M.Q."/>
            <person name="Rokhsar D.S."/>
        </authorList>
    </citation>
    <scope>NUCLEOTIDE SEQUENCE [LARGE SCALE GENOMIC DNA]</scope>
    <source>
        <strain evidence="11">CH2 X CH6</strain>
    </source>
</reference>
<evidence type="ECO:0000256" key="5">
    <source>
        <dbReference type="ARBA" id="ARBA00022824"/>
    </source>
</evidence>
<feature type="transmembrane region" description="Helical" evidence="8">
    <location>
        <begin position="255"/>
        <end position="275"/>
    </location>
</feature>
<dbReference type="OMA" id="HHMVFNN"/>
<evidence type="ECO:0000256" key="6">
    <source>
        <dbReference type="ARBA" id="ARBA00022989"/>
    </source>
</evidence>
<evidence type="ECO:0000256" key="3">
    <source>
        <dbReference type="ARBA" id="ARBA00022679"/>
    </source>
</evidence>
<keyword evidence="2 8" id="KW-0328">Glycosyltransferase</keyword>
<dbReference type="HOGENOM" id="CLU_012353_2_0_1"/>
<dbReference type="Pfam" id="PF03901">
    <property type="entry name" value="Glyco_transf_22"/>
    <property type="match status" value="1"/>
</dbReference>
<dbReference type="InParanoid" id="A7RSA4"/>
<feature type="transmembrane region" description="Helical" evidence="8">
    <location>
        <begin position="332"/>
        <end position="350"/>
    </location>
</feature>
<dbReference type="PANTHER" id="PTHR22760:SF4">
    <property type="entry name" value="GPI MANNOSYLTRANSFERASE 3"/>
    <property type="match status" value="1"/>
</dbReference>
<dbReference type="GO" id="GO:0006506">
    <property type="term" value="P:GPI anchor biosynthetic process"/>
    <property type="evidence" value="ECO:0000318"/>
    <property type="project" value="GO_Central"/>
</dbReference>
<evidence type="ECO:0000313" key="11">
    <source>
        <dbReference type="Proteomes" id="UP000001593"/>
    </source>
</evidence>
<dbReference type="Proteomes" id="UP000001593">
    <property type="component" value="Unassembled WGS sequence"/>
</dbReference>
<evidence type="ECO:0000256" key="4">
    <source>
        <dbReference type="ARBA" id="ARBA00022692"/>
    </source>
</evidence>
<evidence type="ECO:0000256" key="1">
    <source>
        <dbReference type="ARBA" id="ARBA00004477"/>
    </source>
</evidence>
<keyword evidence="7 8" id="KW-0472">Membrane</keyword>
<name>A7RSA4_NEMVE</name>
<comment type="similarity">
    <text evidence="8">Belongs to the glycosyltransferase 22 family.</text>
</comment>
<feature type="transmembrane region" description="Helical" evidence="8">
    <location>
        <begin position="281"/>
        <end position="300"/>
    </location>
</feature>
<feature type="transmembrane region" description="Helical" evidence="8">
    <location>
        <begin position="165"/>
        <end position="189"/>
    </location>
</feature>
<keyword evidence="5 8" id="KW-0256">Endoplasmic reticulum</keyword>
<dbReference type="InterPro" id="IPR005599">
    <property type="entry name" value="GPI_mannosylTrfase"/>
</dbReference>
<dbReference type="STRING" id="45351.A7RSA4"/>
<evidence type="ECO:0000256" key="7">
    <source>
        <dbReference type="ARBA" id="ARBA00023136"/>
    </source>
</evidence>
<feature type="transmembrane region" description="Helical" evidence="8">
    <location>
        <begin position="307"/>
        <end position="326"/>
    </location>
</feature>
<protein>
    <recommendedName>
        <fullName evidence="8">Mannosyltransferase</fullName>
        <ecNumber evidence="8">2.4.1.-</ecNumber>
    </recommendedName>
</protein>